<keyword evidence="6 8" id="KW-1133">Transmembrane helix</keyword>
<accession>A0A1I0HTU8</accession>
<dbReference type="CDD" id="cd03249">
    <property type="entry name" value="ABC_MTABC3_MDL1_MDL2"/>
    <property type="match status" value="1"/>
</dbReference>
<dbReference type="PIRSF" id="PIRSF002773">
    <property type="entry name" value="ABC_prm/ATPase_B"/>
    <property type="match status" value="1"/>
</dbReference>
<dbReference type="RefSeq" id="WP_093519546.1">
    <property type="nucleotide sequence ID" value="NZ_FOIJ01000005.1"/>
</dbReference>
<dbReference type="SUPFAM" id="SSF52540">
    <property type="entry name" value="P-loop containing nucleoside triphosphate hydrolases"/>
    <property type="match status" value="1"/>
</dbReference>
<feature type="transmembrane region" description="Helical" evidence="8">
    <location>
        <begin position="162"/>
        <end position="188"/>
    </location>
</feature>
<dbReference type="CDD" id="cd18557">
    <property type="entry name" value="ABC_6TM_TAP_ABCB8_10_like"/>
    <property type="match status" value="1"/>
</dbReference>
<evidence type="ECO:0000256" key="7">
    <source>
        <dbReference type="ARBA" id="ARBA00023136"/>
    </source>
</evidence>
<organism evidence="11 12">
    <name type="scientific">Stigmatella erecta</name>
    <dbReference type="NCBI Taxonomy" id="83460"/>
    <lineage>
        <taxon>Bacteria</taxon>
        <taxon>Pseudomonadati</taxon>
        <taxon>Myxococcota</taxon>
        <taxon>Myxococcia</taxon>
        <taxon>Myxococcales</taxon>
        <taxon>Cystobacterineae</taxon>
        <taxon>Archangiaceae</taxon>
        <taxon>Stigmatella</taxon>
    </lineage>
</organism>
<dbReference type="PANTHER" id="PTHR43394:SF1">
    <property type="entry name" value="ATP-BINDING CASSETTE SUB-FAMILY B MEMBER 10, MITOCHONDRIAL"/>
    <property type="match status" value="1"/>
</dbReference>
<dbReference type="PROSITE" id="PS00211">
    <property type="entry name" value="ABC_TRANSPORTER_1"/>
    <property type="match status" value="1"/>
</dbReference>
<evidence type="ECO:0000259" key="9">
    <source>
        <dbReference type="PROSITE" id="PS50893"/>
    </source>
</evidence>
<evidence type="ECO:0000313" key="12">
    <source>
        <dbReference type="Proteomes" id="UP000199181"/>
    </source>
</evidence>
<dbReference type="SUPFAM" id="SSF90123">
    <property type="entry name" value="ABC transporter transmembrane region"/>
    <property type="match status" value="1"/>
</dbReference>
<keyword evidence="5 11" id="KW-0067">ATP-binding</keyword>
<dbReference type="Pfam" id="PF00005">
    <property type="entry name" value="ABC_tran"/>
    <property type="match status" value="1"/>
</dbReference>
<feature type="transmembrane region" description="Helical" evidence="8">
    <location>
        <begin position="71"/>
        <end position="91"/>
    </location>
</feature>
<protein>
    <submittedName>
        <fullName evidence="11">ATP-binding cassette, subfamily B</fullName>
    </submittedName>
</protein>
<keyword evidence="3 8" id="KW-0812">Transmembrane</keyword>
<dbReference type="PROSITE" id="PS50929">
    <property type="entry name" value="ABC_TM1F"/>
    <property type="match status" value="1"/>
</dbReference>
<dbReference type="GO" id="GO:0090374">
    <property type="term" value="P:oligopeptide export from mitochondrion"/>
    <property type="evidence" value="ECO:0007669"/>
    <property type="project" value="TreeGrafter"/>
</dbReference>
<dbReference type="InterPro" id="IPR017871">
    <property type="entry name" value="ABC_transporter-like_CS"/>
</dbReference>
<dbReference type="FunFam" id="3.40.50.300:FF:000403">
    <property type="entry name" value="ATP-binding cassette sub-family B member 8, mitochondrial"/>
    <property type="match status" value="1"/>
</dbReference>
<dbReference type="GO" id="GO:0005524">
    <property type="term" value="F:ATP binding"/>
    <property type="evidence" value="ECO:0007669"/>
    <property type="project" value="UniProtKB-KW"/>
</dbReference>
<keyword evidence="4" id="KW-0547">Nucleotide-binding</keyword>
<evidence type="ECO:0000256" key="6">
    <source>
        <dbReference type="ARBA" id="ARBA00022989"/>
    </source>
</evidence>
<dbReference type="Pfam" id="PF00664">
    <property type="entry name" value="ABC_membrane"/>
    <property type="match status" value="1"/>
</dbReference>
<keyword evidence="12" id="KW-1185">Reference proteome</keyword>
<feature type="transmembrane region" description="Helical" evidence="8">
    <location>
        <begin position="284"/>
        <end position="305"/>
    </location>
</feature>
<dbReference type="InterPro" id="IPR003439">
    <property type="entry name" value="ABC_transporter-like_ATP-bd"/>
</dbReference>
<feature type="transmembrane region" description="Helical" evidence="8">
    <location>
        <begin position="253"/>
        <end position="272"/>
    </location>
</feature>
<dbReference type="GO" id="GO:0015421">
    <property type="term" value="F:ABC-type oligopeptide transporter activity"/>
    <property type="evidence" value="ECO:0007669"/>
    <property type="project" value="TreeGrafter"/>
</dbReference>
<dbReference type="Gene3D" id="3.40.50.300">
    <property type="entry name" value="P-loop containing nucleotide triphosphate hydrolases"/>
    <property type="match status" value="1"/>
</dbReference>
<comment type="subcellular location">
    <subcellularLocation>
        <location evidence="1">Cell membrane</location>
        <topology evidence="1">Multi-pass membrane protein</topology>
    </subcellularLocation>
</comment>
<dbReference type="AlphaFoldDB" id="A0A1I0HTU8"/>
<gene>
    <name evidence="11" type="ORF">SAMN05443639_105113</name>
</gene>
<dbReference type="InterPro" id="IPR036640">
    <property type="entry name" value="ABC1_TM_sf"/>
</dbReference>
<feature type="domain" description="ABC transporter" evidence="9">
    <location>
        <begin position="346"/>
        <end position="582"/>
    </location>
</feature>
<keyword evidence="7 8" id="KW-0472">Membrane</keyword>
<dbReference type="InterPro" id="IPR027417">
    <property type="entry name" value="P-loop_NTPase"/>
</dbReference>
<dbReference type="GO" id="GO:0016887">
    <property type="term" value="F:ATP hydrolysis activity"/>
    <property type="evidence" value="ECO:0007669"/>
    <property type="project" value="InterPro"/>
</dbReference>
<dbReference type="FunFam" id="1.20.1560.10:FF:000058">
    <property type="entry name" value="ABC transporter B family member 25"/>
    <property type="match status" value="1"/>
</dbReference>
<evidence type="ECO:0000256" key="3">
    <source>
        <dbReference type="ARBA" id="ARBA00022692"/>
    </source>
</evidence>
<evidence type="ECO:0000259" key="10">
    <source>
        <dbReference type="PROSITE" id="PS50929"/>
    </source>
</evidence>
<dbReference type="Proteomes" id="UP000199181">
    <property type="component" value="Unassembled WGS sequence"/>
</dbReference>
<dbReference type="InterPro" id="IPR039421">
    <property type="entry name" value="Type_1_exporter"/>
</dbReference>
<evidence type="ECO:0000256" key="5">
    <source>
        <dbReference type="ARBA" id="ARBA00022840"/>
    </source>
</evidence>
<feature type="domain" description="ABC transmembrane type-1" evidence="10">
    <location>
        <begin position="31"/>
        <end position="313"/>
    </location>
</feature>
<keyword evidence="2" id="KW-0813">Transport</keyword>
<proteinExistence type="predicted"/>
<dbReference type="PANTHER" id="PTHR43394">
    <property type="entry name" value="ATP-DEPENDENT PERMEASE MDL1, MITOCHONDRIAL"/>
    <property type="match status" value="1"/>
</dbReference>
<evidence type="ECO:0000256" key="8">
    <source>
        <dbReference type="SAM" id="Phobius"/>
    </source>
</evidence>
<evidence type="ECO:0000313" key="11">
    <source>
        <dbReference type="EMBL" id="SET87490.1"/>
    </source>
</evidence>
<sequence length="587" mass="63626">MEKPPSKPRLPSRLTLRRLASLARPEARTLLAGTFFLALGSGMSLLYPQAMRLIIDEALGSRDRAMIDRAALGMTVILAIQALSVALRYYLFTTAGERVVTSLRQKLFSSLMGQEVAFFDERKTGELTNRLASDTTVLQNTVSANVSMVLRNLATAVGGVALLFYTSPILTLLMLAVVPAVAVSAVVYGRRVRRIAKEVQDALATSNEVAEESLSGVRTVRAFAAEKHEVARYRSAMDKAFALARLRIHHASIFMAVASFGGFAAAVVVLWYGGRLVVDGAMSVGGLTSFLVYSLFVAFSLGALAELWADFMRASGAAERVFELIDRKPTIPTSGGERPAHVEGRIELREVNFAYPTRPDIQVLQGIDLTIAPGEIVAIVGPSGAGKSTIASMLTRLYDPQEGRVLLDGQDLKTLDPEWLRQQIGVVAQEPLLFSSSIAENIRYGRMDASDAEVEAAARAANAHDFISRFPEGYRTPVGERGVQLSGGQKQRVAIARAVLKDPRLLILDEATSALDAESEHLVKDALDRLMQGRTTLIIAHRLSTVMGAHRVLVLQGGNVVQSGSHAALMSQEGLYRRLVERQFVAA</sequence>
<dbReference type="Gene3D" id="1.20.1560.10">
    <property type="entry name" value="ABC transporter type 1, transmembrane domain"/>
    <property type="match status" value="1"/>
</dbReference>
<dbReference type="InterPro" id="IPR011527">
    <property type="entry name" value="ABC1_TM_dom"/>
</dbReference>
<name>A0A1I0HTU8_9BACT</name>
<reference evidence="12" key="1">
    <citation type="submission" date="2016-10" db="EMBL/GenBank/DDBJ databases">
        <authorList>
            <person name="Varghese N."/>
            <person name="Submissions S."/>
        </authorList>
    </citation>
    <scope>NUCLEOTIDE SEQUENCE [LARGE SCALE GENOMIC DNA]</scope>
    <source>
        <strain evidence="12">DSM 16858</strain>
    </source>
</reference>
<feature type="transmembrane region" description="Helical" evidence="8">
    <location>
        <begin position="30"/>
        <end position="50"/>
    </location>
</feature>
<evidence type="ECO:0000256" key="4">
    <source>
        <dbReference type="ARBA" id="ARBA00022741"/>
    </source>
</evidence>
<dbReference type="SMART" id="SM00382">
    <property type="entry name" value="AAA"/>
    <property type="match status" value="1"/>
</dbReference>
<dbReference type="EMBL" id="FOIJ01000005">
    <property type="protein sequence ID" value="SET87490.1"/>
    <property type="molecule type" value="Genomic_DNA"/>
</dbReference>
<dbReference type="GO" id="GO:0005886">
    <property type="term" value="C:plasma membrane"/>
    <property type="evidence" value="ECO:0007669"/>
    <property type="project" value="UniProtKB-SubCell"/>
</dbReference>
<dbReference type="InterPro" id="IPR003593">
    <property type="entry name" value="AAA+_ATPase"/>
</dbReference>
<evidence type="ECO:0000256" key="2">
    <source>
        <dbReference type="ARBA" id="ARBA00022448"/>
    </source>
</evidence>
<dbReference type="PROSITE" id="PS50893">
    <property type="entry name" value="ABC_TRANSPORTER_2"/>
    <property type="match status" value="1"/>
</dbReference>
<evidence type="ECO:0000256" key="1">
    <source>
        <dbReference type="ARBA" id="ARBA00004651"/>
    </source>
</evidence>